<proteinExistence type="predicted"/>
<protein>
    <submittedName>
        <fullName evidence="1">Uncharacterized protein</fullName>
    </submittedName>
</protein>
<accession>A0ACB1A512</accession>
<gene>
    <name evidence="1" type="ORF">MENTE1834_LOCUS32801</name>
</gene>
<dbReference type="EMBL" id="CAVMJV010000057">
    <property type="protein sequence ID" value="CAK5085358.1"/>
    <property type="molecule type" value="Genomic_DNA"/>
</dbReference>
<sequence length="565" mass="64230">MGNKRKNQTEIEEETKKLKICENKKENVEICKRVPPHPIWAANDVCVTRKTHLIAQLKKCKHLLDRKFDFVKIHALGKAINQALCLALKIEEEMHNSISVNILTGTVEVTDDLISLLDADDMNIKQRQVSAVKILSFIRLSLQHFTRTKSTFSTSPAPQIAIIGSGPSGLYVCSRLLQRFENCFIDIFDKAQAPFGLIYYGVAPDHFDMKKSMTGFEKMFEENRERLELFCNVDANKDVNFEELCSTYDAVVLAYGANKPRKLGLENEYGNNCFSGGEFVSWYNGMSQQYIKNIPRLDTGSNAVVIGNGNVAIDCSRILLSSPERLKQTDITENALNALRKSKIKNVYIIGRRGPKEISFTIKELRELLNLEGVNSHCLIDSNLKEKLEQELNLMERPRRRIVELMLNFAEEKRPTPNQKSLKLLFNSRPTKVELNNKNDSINALYIQNNLDNLIEKIECSLLIVAIGFENILLNGLPKNENGQLKMIDWCRVPNENSLVYATGWCSHAARGLIADSQQQAYSVADQIFEDLNKINSTKNSIEKMSARTQIEQKLCSRGVEFINW</sequence>
<keyword evidence="2" id="KW-1185">Reference proteome</keyword>
<comment type="caution">
    <text evidence="1">The sequence shown here is derived from an EMBL/GenBank/DDBJ whole genome shotgun (WGS) entry which is preliminary data.</text>
</comment>
<evidence type="ECO:0000313" key="2">
    <source>
        <dbReference type="Proteomes" id="UP001497535"/>
    </source>
</evidence>
<name>A0ACB1A512_MELEN</name>
<evidence type="ECO:0000313" key="1">
    <source>
        <dbReference type="EMBL" id="CAK5085358.1"/>
    </source>
</evidence>
<organism evidence="1 2">
    <name type="scientific">Meloidogyne enterolobii</name>
    <name type="common">Root-knot nematode worm</name>
    <name type="synonym">Meloidogyne mayaguensis</name>
    <dbReference type="NCBI Taxonomy" id="390850"/>
    <lineage>
        <taxon>Eukaryota</taxon>
        <taxon>Metazoa</taxon>
        <taxon>Ecdysozoa</taxon>
        <taxon>Nematoda</taxon>
        <taxon>Chromadorea</taxon>
        <taxon>Rhabditida</taxon>
        <taxon>Tylenchina</taxon>
        <taxon>Tylenchomorpha</taxon>
        <taxon>Tylenchoidea</taxon>
        <taxon>Meloidogynidae</taxon>
        <taxon>Meloidogyninae</taxon>
        <taxon>Meloidogyne</taxon>
    </lineage>
</organism>
<reference evidence="1" key="1">
    <citation type="submission" date="2023-11" db="EMBL/GenBank/DDBJ databases">
        <authorList>
            <person name="Poullet M."/>
        </authorList>
    </citation>
    <scope>NUCLEOTIDE SEQUENCE</scope>
    <source>
        <strain evidence="1">E1834</strain>
    </source>
</reference>
<dbReference type="Proteomes" id="UP001497535">
    <property type="component" value="Unassembled WGS sequence"/>
</dbReference>